<evidence type="ECO:0000313" key="3">
    <source>
        <dbReference type="Proteomes" id="UP001055439"/>
    </source>
</evidence>
<accession>A0A9E7I4Z0</accession>
<evidence type="ECO:0000313" key="2">
    <source>
        <dbReference type="EMBL" id="URE45614.1"/>
    </source>
</evidence>
<sequence length="180" mass="19383">MCVVLVVEVGPRHGVGKVVGIGGGKQSIAWVVDLTKGPTYFVLTFDQIFVDPPHEIRKEDDGLPGKIIALLLVGTAKPTPPCFPSFPPSLCLSTVLKPSKKMETSSPIQYLTFARSNASHAPLVCYARTMASSFGVWKGENPLVFSIPLFLFQVILVVITTRITAFLLRPSASIAISLTS</sequence>
<dbReference type="AlphaFoldDB" id="A0A9E7I4Z0"/>
<name>A0A9E7I4Z0_9LILI</name>
<dbReference type="EMBL" id="CP097511">
    <property type="protein sequence ID" value="URE45614.1"/>
    <property type="molecule type" value="Genomic_DNA"/>
</dbReference>
<keyword evidence="1" id="KW-0472">Membrane</keyword>
<evidence type="ECO:0000256" key="1">
    <source>
        <dbReference type="SAM" id="Phobius"/>
    </source>
</evidence>
<gene>
    <name evidence="2" type="ORF">MUK42_13953</name>
</gene>
<organism evidence="2 3">
    <name type="scientific">Musa troglodytarum</name>
    <name type="common">fe'i banana</name>
    <dbReference type="NCBI Taxonomy" id="320322"/>
    <lineage>
        <taxon>Eukaryota</taxon>
        <taxon>Viridiplantae</taxon>
        <taxon>Streptophyta</taxon>
        <taxon>Embryophyta</taxon>
        <taxon>Tracheophyta</taxon>
        <taxon>Spermatophyta</taxon>
        <taxon>Magnoliopsida</taxon>
        <taxon>Liliopsida</taxon>
        <taxon>Zingiberales</taxon>
        <taxon>Musaceae</taxon>
        <taxon>Musa</taxon>
    </lineage>
</organism>
<dbReference type="OrthoDB" id="1725894at2759"/>
<keyword evidence="1" id="KW-0812">Transmembrane</keyword>
<dbReference type="Proteomes" id="UP001055439">
    <property type="component" value="Chromosome 9"/>
</dbReference>
<protein>
    <submittedName>
        <fullName evidence="2">Uncharacterized protein</fullName>
    </submittedName>
</protein>
<keyword evidence="1" id="KW-1133">Transmembrane helix</keyword>
<reference evidence="2" key="1">
    <citation type="submission" date="2022-05" db="EMBL/GenBank/DDBJ databases">
        <title>The Musa troglodytarum L. genome provides insights into the mechanism of non-climacteric behaviour and enrichment of carotenoids.</title>
        <authorList>
            <person name="Wang J."/>
        </authorList>
    </citation>
    <scope>NUCLEOTIDE SEQUENCE</scope>
    <source>
        <tissue evidence="2">Leaf</tissue>
    </source>
</reference>
<proteinExistence type="predicted"/>
<feature type="transmembrane region" description="Helical" evidence="1">
    <location>
        <begin position="143"/>
        <end position="168"/>
    </location>
</feature>
<keyword evidence="3" id="KW-1185">Reference proteome</keyword>